<dbReference type="STRING" id="768671.ThimaDRAFT_4854"/>
<dbReference type="Proteomes" id="UP000005459">
    <property type="component" value="Unassembled WGS sequence"/>
</dbReference>
<protein>
    <recommendedName>
        <fullName evidence="3">DUF2442 domain-containing protein</fullName>
    </recommendedName>
</protein>
<dbReference type="RefSeq" id="WP_007195720.1">
    <property type="nucleotide sequence ID" value="NZ_AFWV01000035.1"/>
</dbReference>
<sequence>MFLIDVTQVHALPDRRLNLTFEDGLCAVVDMDAIVKTYRGVFLPLLDDRFFRQVRVDPELGTIVWPNGADVCPDVLYSAATGGGEGGGGKG</sequence>
<dbReference type="OrthoDB" id="9803723at2"/>
<keyword evidence="2" id="KW-1185">Reference proteome</keyword>
<dbReference type="Pfam" id="PF10387">
    <property type="entry name" value="DUF2442"/>
    <property type="match status" value="1"/>
</dbReference>
<dbReference type="AlphaFoldDB" id="F9UIV1"/>
<dbReference type="InterPro" id="IPR036782">
    <property type="entry name" value="NE0471-like_N"/>
</dbReference>
<evidence type="ECO:0000313" key="1">
    <source>
        <dbReference type="EMBL" id="EGV15862.1"/>
    </source>
</evidence>
<dbReference type="SUPFAM" id="SSF143880">
    <property type="entry name" value="NE0471 N-terminal domain-like"/>
    <property type="match status" value="1"/>
</dbReference>
<evidence type="ECO:0000313" key="2">
    <source>
        <dbReference type="Proteomes" id="UP000005459"/>
    </source>
</evidence>
<gene>
    <name evidence="1" type="ORF">ThimaDRAFT_4854</name>
</gene>
<evidence type="ECO:0008006" key="3">
    <source>
        <dbReference type="Google" id="ProtNLM"/>
    </source>
</evidence>
<dbReference type="Gene3D" id="3.30.2020.10">
    <property type="entry name" value="NE0471-like N-terminal domain"/>
    <property type="match status" value="1"/>
</dbReference>
<name>F9UIV1_9GAMM</name>
<organism evidence="1 2">
    <name type="scientific">Thiocapsa marina 5811</name>
    <dbReference type="NCBI Taxonomy" id="768671"/>
    <lineage>
        <taxon>Bacteria</taxon>
        <taxon>Pseudomonadati</taxon>
        <taxon>Pseudomonadota</taxon>
        <taxon>Gammaproteobacteria</taxon>
        <taxon>Chromatiales</taxon>
        <taxon>Chromatiaceae</taxon>
        <taxon>Thiocapsa</taxon>
    </lineage>
</organism>
<dbReference type="EMBL" id="AFWV01000035">
    <property type="protein sequence ID" value="EGV15862.1"/>
    <property type="molecule type" value="Genomic_DNA"/>
</dbReference>
<reference evidence="1 2" key="1">
    <citation type="submission" date="2011-06" db="EMBL/GenBank/DDBJ databases">
        <title>The draft genome of Thiocapsa marina 5811.</title>
        <authorList>
            <consortium name="US DOE Joint Genome Institute (JGI-PGF)"/>
            <person name="Lucas S."/>
            <person name="Han J."/>
            <person name="Cheng J.-F."/>
            <person name="Goodwin L."/>
            <person name="Pitluck S."/>
            <person name="Peters L."/>
            <person name="Land M.L."/>
            <person name="Hauser L."/>
            <person name="Vogl K."/>
            <person name="Liu Z."/>
            <person name="Imhoff J."/>
            <person name="Thiel V."/>
            <person name="Frigaard N.-U."/>
            <person name="Bryant D."/>
            <person name="Woyke T.J."/>
        </authorList>
    </citation>
    <scope>NUCLEOTIDE SEQUENCE [LARGE SCALE GENOMIC DNA]</scope>
    <source>
        <strain evidence="1 2">5811</strain>
    </source>
</reference>
<accession>F9UIV1</accession>
<proteinExistence type="predicted"/>
<dbReference type="InterPro" id="IPR018841">
    <property type="entry name" value="DUF2442"/>
</dbReference>